<dbReference type="AlphaFoldDB" id="A0A9D2SE63"/>
<name>A0A9D2SE63_9FIRM</name>
<gene>
    <name evidence="2" type="ORF">H9710_01175</name>
</gene>
<dbReference type="InterPro" id="IPR042267">
    <property type="entry name" value="VTC_sf"/>
</dbReference>
<reference evidence="2" key="2">
    <citation type="submission" date="2021-04" db="EMBL/GenBank/DDBJ databases">
        <authorList>
            <person name="Gilroy R."/>
        </authorList>
    </citation>
    <scope>NUCLEOTIDE SEQUENCE</scope>
    <source>
        <strain evidence="2">CHK185-1770</strain>
    </source>
</reference>
<dbReference type="GO" id="GO:0006799">
    <property type="term" value="P:polyphosphate biosynthetic process"/>
    <property type="evidence" value="ECO:0007669"/>
    <property type="project" value="UniProtKB-ARBA"/>
</dbReference>
<evidence type="ECO:0000313" key="3">
    <source>
        <dbReference type="Proteomes" id="UP000826793"/>
    </source>
</evidence>
<dbReference type="CDD" id="cd07750">
    <property type="entry name" value="PolyPPase_VTC_like"/>
    <property type="match status" value="1"/>
</dbReference>
<reference evidence="2" key="1">
    <citation type="journal article" date="2021" name="PeerJ">
        <title>Extensive microbial diversity within the chicken gut microbiome revealed by metagenomics and culture.</title>
        <authorList>
            <person name="Gilroy R."/>
            <person name="Ravi A."/>
            <person name="Getino M."/>
            <person name="Pursley I."/>
            <person name="Horton D.L."/>
            <person name="Alikhan N.F."/>
            <person name="Baker D."/>
            <person name="Gharbi K."/>
            <person name="Hall N."/>
            <person name="Watson M."/>
            <person name="Adriaenssens E.M."/>
            <person name="Foster-Nyarko E."/>
            <person name="Jarju S."/>
            <person name="Secka A."/>
            <person name="Antonio M."/>
            <person name="Oren A."/>
            <person name="Chaudhuri R.R."/>
            <person name="La Ragione R."/>
            <person name="Hildebrand F."/>
            <person name="Pallen M.J."/>
        </authorList>
    </citation>
    <scope>NUCLEOTIDE SEQUENCE</scope>
    <source>
        <strain evidence="2">CHK185-1770</strain>
    </source>
</reference>
<evidence type="ECO:0000313" key="2">
    <source>
        <dbReference type="EMBL" id="HJB97169.1"/>
    </source>
</evidence>
<dbReference type="Gene3D" id="3.20.100.30">
    <property type="entry name" value="VTC, catalytic tunnel domain"/>
    <property type="match status" value="1"/>
</dbReference>
<feature type="domain" description="VTC" evidence="1">
    <location>
        <begin position="4"/>
        <end position="218"/>
    </location>
</feature>
<comment type="caution">
    <text evidence="2">The sequence shown here is derived from an EMBL/GenBank/DDBJ whole genome shotgun (WGS) entry which is preliminary data.</text>
</comment>
<protein>
    <submittedName>
        <fullName evidence="2">Polyphosphate polymerase domain-containing protein</fullName>
    </submittedName>
</protein>
<dbReference type="InterPro" id="IPR018966">
    <property type="entry name" value="VTC_domain"/>
</dbReference>
<sequence>MALRHEWKHRIDTPGLLALRARLGAVLPRDPHAVGGSYQVRSLYFDNLADKALREKLESANHREKFRLRFYNGDLSLLLLEKKTKTNGLCGKTQAALTVEEARALLEGRHQELGSSSPLLGELCRKMDSQGLRPKTIVEYTRELFLYGPGNVRVTLDYHVRTALSPAGFLDPGCVTLPAADAPVILEVKWDAFLPDLVRDLVQLPGTRTSAFSKYAACRLYG</sequence>
<dbReference type="EMBL" id="DWXG01000008">
    <property type="protein sequence ID" value="HJB97169.1"/>
    <property type="molecule type" value="Genomic_DNA"/>
</dbReference>
<proteinExistence type="predicted"/>
<dbReference type="Pfam" id="PF09359">
    <property type="entry name" value="VTC"/>
    <property type="match status" value="1"/>
</dbReference>
<dbReference type="Proteomes" id="UP000826793">
    <property type="component" value="Unassembled WGS sequence"/>
</dbReference>
<evidence type="ECO:0000259" key="1">
    <source>
        <dbReference type="Pfam" id="PF09359"/>
    </source>
</evidence>
<organism evidence="2 3">
    <name type="scientific">Candidatus Acutalibacter pullicola</name>
    <dbReference type="NCBI Taxonomy" id="2838417"/>
    <lineage>
        <taxon>Bacteria</taxon>
        <taxon>Bacillati</taxon>
        <taxon>Bacillota</taxon>
        <taxon>Clostridia</taxon>
        <taxon>Eubacteriales</taxon>
        <taxon>Acutalibacteraceae</taxon>
        <taxon>Acutalibacter</taxon>
    </lineage>
</organism>
<accession>A0A9D2SE63</accession>